<dbReference type="SUPFAM" id="SSF69304">
    <property type="entry name" value="Tricorn protease N-terminal domain"/>
    <property type="match status" value="1"/>
</dbReference>
<proteinExistence type="inferred from homology"/>
<comment type="similarity">
    <text evidence="1">Belongs to the peptidase S8 family.</text>
</comment>
<protein>
    <recommendedName>
        <fullName evidence="3">Peptidase S9 prolyl oligopeptidase catalytic domain-containing protein</fullName>
    </recommendedName>
</protein>
<evidence type="ECO:0000256" key="1">
    <source>
        <dbReference type="ARBA" id="ARBA00011073"/>
    </source>
</evidence>
<comment type="caution">
    <text evidence="4">The sequence shown here is derived from an EMBL/GenBank/DDBJ whole genome shotgun (WGS) entry which is preliminary data.</text>
</comment>
<dbReference type="InterPro" id="IPR001375">
    <property type="entry name" value="Peptidase_S9_cat"/>
</dbReference>
<dbReference type="Gene3D" id="3.40.50.1820">
    <property type="entry name" value="alpha/beta hydrolase"/>
    <property type="match status" value="1"/>
</dbReference>
<dbReference type="InterPro" id="IPR029058">
    <property type="entry name" value="AB_hydrolase_fold"/>
</dbReference>
<dbReference type="Gene3D" id="2.130.10.120">
    <property type="entry name" value="Prolyl oligopeptidase, N-terminal domain"/>
    <property type="match status" value="1"/>
</dbReference>
<gene>
    <name evidence="4" type="ORF">GCM10023205_31640</name>
</gene>
<dbReference type="SUPFAM" id="SSF53474">
    <property type="entry name" value="alpha/beta-Hydrolases"/>
    <property type="match status" value="1"/>
</dbReference>
<organism evidence="4 5">
    <name type="scientific">Yinghuangia aomiensis</name>
    <dbReference type="NCBI Taxonomy" id="676205"/>
    <lineage>
        <taxon>Bacteria</taxon>
        <taxon>Bacillati</taxon>
        <taxon>Actinomycetota</taxon>
        <taxon>Actinomycetes</taxon>
        <taxon>Kitasatosporales</taxon>
        <taxon>Streptomycetaceae</taxon>
        <taxon>Yinghuangia</taxon>
    </lineage>
</organism>
<evidence type="ECO:0000313" key="4">
    <source>
        <dbReference type="EMBL" id="GAA4965075.1"/>
    </source>
</evidence>
<keyword evidence="5" id="KW-1185">Reference proteome</keyword>
<evidence type="ECO:0000259" key="3">
    <source>
        <dbReference type="Pfam" id="PF00326"/>
    </source>
</evidence>
<dbReference type="EMBL" id="BAABHS010000010">
    <property type="protein sequence ID" value="GAA4965075.1"/>
    <property type="molecule type" value="Genomic_DNA"/>
</dbReference>
<name>A0ABP9H9S4_9ACTN</name>
<dbReference type="Pfam" id="PF00326">
    <property type="entry name" value="Peptidase_S9"/>
    <property type="match status" value="1"/>
</dbReference>
<accession>A0ABP9H9S4</accession>
<sequence>MTWTGKLTLLRRTFDPTATVPAPFDAGLRYPNPWVAVDRESNPWIDHHRRKAARFLDRLQPLTDALAARIAAMTGFPFERPGFPSAAGTVFGRGNADGTGAQLVFRDTAGDERILVEPFIPSMEYPGIYPNGFWVSPDGLHVVYSDANPIHEGDTSLHMVRTDTGAEVGTPLVGASRPSGSWISPDTFVYSLYDVGGRDDGRHVRAAGWTTYVRRLHQDGTVHDERLTEGEREGGNSRYDFVPGPFAGSVVVISYSHIINTPTGIHVVDLTGSGRGYAVQEESEGVLGRVRVGPVEADGTRRLFLLKFDGDRTRSGRILEVGPPPPGESRARLTELIPERPGDVIREFEVIDRGAGRTPALALSVRRNGAEVRVDIVDLKSDDRTPGDAAASAGGGGHVTAGDRWTVDLPGQEMTSATPGVVVEGKFGAITAMTATAGDGRGGVDIEYSSPTIPLRLYRLHNTEDRHAEPQLVVGPTDAQLREAGVPEIDVSLHRVATDDGRTTWLHMLRPAGVAPDEPLPTVETAYPYYDLGPTANFRPQVAVVVDAGIAYVNHQAYGGGADGRGDQPAAKADGRAKALLDLKAGFRYLDGLPGVQGRAGRTLTFASAGGMTAVGALRHATAGFRNAVISRPYVNPLSLEGSSHDVHMDVGDPADRRAGYEASGPLPVEPHRMPENTVWVVGRSDPRIPPHDVRRTAAAFEAAEAEFHGDKLKRPGTLMIEQDSSGHFPGGKEVAVMSGMLIHLSGRHPVTPHEPNRTPLSPATATTTAATAGLAPMARLHEAPSTWAADVKGNSKTHALARQAVNTEIRTTQTHAVAREVGRPARRI</sequence>
<keyword evidence="2" id="KW-0378">Hydrolase</keyword>
<reference evidence="5" key="1">
    <citation type="journal article" date="2019" name="Int. J. Syst. Evol. Microbiol.">
        <title>The Global Catalogue of Microorganisms (GCM) 10K type strain sequencing project: providing services to taxonomists for standard genome sequencing and annotation.</title>
        <authorList>
            <consortium name="The Broad Institute Genomics Platform"/>
            <consortium name="The Broad Institute Genome Sequencing Center for Infectious Disease"/>
            <person name="Wu L."/>
            <person name="Ma J."/>
        </authorList>
    </citation>
    <scope>NUCLEOTIDE SEQUENCE [LARGE SCALE GENOMIC DNA]</scope>
    <source>
        <strain evidence="5">JCM 17986</strain>
    </source>
</reference>
<evidence type="ECO:0000256" key="2">
    <source>
        <dbReference type="ARBA" id="ARBA00022801"/>
    </source>
</evidence>
<feature type="domain" description="Peptidase S9 prolyl oligopeptidase catalytic" evidence="3">
    <location>
        <begin position="538"/>
        <end position="704"/>
    </location>
</feature>
<dbReference type="Proteomes" id="UP001500466">
    <property type="component" value="Unassembled WGS sequence"/>
</dbReference>
<dbReference type="PROSITE" id="PS00136">
    <property type="entry name" value="SUBTILASE_ASP"/>
    <property type="match status" value="1"/>
</dbReference>
<evidence type="ECO:0000313" key="5">
    <source>
        <dbReference type="Proteomes" id="UP001500466"/>
    </source>
</evidence>
<dbReference type="InterPro" id="IPR023827">
    <property type="entry name" value="Peptidase_S8_Asp-AS"/>
</dbReference>